<dbReference type="PANTHER" id="PTHR43649:SF33">
    <property type="entry name" value="POLYGALACTURONAN_RHAMNOGALACTURONAN-BINDING PROTEIN YTCQ"/>
    <property type="match status" value="1"/>
</dbReference>
<accession>A0ABW4YIY1</accession>
<dbReference type="Pfam" id="PF13416">
    <property type="entry name" value="SBP_bac_8"/>
    <property type="match status" value="1"/>
</dbReference>
<dbReference type="Proteomes" id="UP001597362">
    <property type="component" value="Unassembled WGS sequence"/>
</dbReference>
<evidence type="ECO:0000256" key="1">
    <source>
        <dbReference type="ARBA" id="ARBA00022475"/>
    </source>
</evidence>
<keyword evidence="5" id="KW-0449">Lipoprotein</keyword>
<gene>
    <name evidence="7" type="ORF">ACFSJH_07920</name>
</gene>
<comment type="caution">
    <text evidence="7">The sequence shown here is derived from an EMBL/GenBank/DDBJ whole genome shotgun (WGS) entry which is preliminary data.</text>
</comment>
<dbReference type="InterPro" id="IPR006059">
    <property type="entry name" value="SBP"/>
</dbReference>
<feature type="signal peptide" evidence="6">
    <location>
        <begin position="1"/>
        <end position="30"/>
    </location>
</feature>
<organism evidence="7 8">
    <name type="scientific">Paenibacillus yanchengensis</name>
    <dbReference type="NCBI Taxonomy" id="2035833"/>
    <lineage>
        <taxon>Bacteria</taxon>
        <taxon>Bacillati</taxon>
        <taxon>Bacillota</taxon>
        <taxon>Bacilli</taxon>
        <taxon>Bacillales</taxon>
        <taxon>Paenibacillaceae</taxon>
        <taxon>Paenibacillus</taxon>
    </lineage>
</organism>
<dbReference type="InterPro" id="IPR050490">
    <property type="entry name" value="Bact_solute-bd_prot1"/>
</dbReference>
<protein>
    <submittedName>
        <fullName evidence="7">ABC transporter substrate-binding protein</fullName>
    </submittedName>
</protein>
<evidence type="ECO:0000256" key="3">
    <source>
        <dbReference type="ARBA" id="ARBA00023136"/>
    </source>
</evidence>
<dbReference type="EMBL" id="JBHUHO010000024">
    <property type="protein sequence ID" value="MFD2115653.1"/>
    <property type="molecule type" value="Genomic_DNA"/>
</dbReference>
<keyword evidence="1" id="KW-1003">Cell membrane</keyword>
<evidence type="ECO:0000313" key="8">
    <source>
        <dbReference type="Proteomes" id="UP001597362"/>
    </source>
</evidence>
<dbReference type="PROSITE" id="PS51257">
    <property type="entry name" value="PROKAR_LIPOPROTEIN"/>
    <property type="match status" value="1"/>
</dbReference>
<evidence type="ECO:0000256" key="5">
    <source>
        <dbReference type="ARBA" id="ARBA00023288"/>
    </source>
</evidence>
<evidence type="ECO:0000256" key="2">
    <source>
        <dbReference type="ARBA" id="ARBA00022729"/>
    </source>
</evidence>
<proteinExistence type="predicted"/>
<keyword evidence="2 6" id="KW-0732">Signal</keyword>
<reference evidence="8" key="1">
    <citation type="journal article" date="2019" name="Int. J. Syst. Evol. Microbiol.">
        <title>The Global Catalogue of Microorganisms (GCM) 10K type strain sequencing project: providing services to taxonomists for standard genome sequencing and annotation.</title>
        <authorList>
            <consortium name="The Broad Institute Genomics Platform"/>
            <consortium name="The Broad Institute Genome Sequencing Center for Infectious Disease"/>
            <person name="Wu L."/>
            <person name="Ma J."/>
        </authorList>
    </citation>
    <scope>NUCLEOTIDE SEQUENCE [LARGE SCALE GENOMIC DNA]</scope>
    <source>
        <strain evidence="8">GH52</strain>
    </source>
</reference>
<evidence type="ECO:0000256" key="4">
    <source>
        <dbReference type="ARBA" id="ARBA00023139"/>
    </source>
</evidence>
<evidence type="ECO:0000256" key="6">
    <source>
        <dbReference type="SAM" id="SignalP"/>
    </source>
</evidence>
<dbReference type="Gene3D" id="3.40.190.10">
    <property type="entry name" value="Periplasmic binding protein-like II"/>
    <property type="match status" value="1"/>
</dbReference>
<feature type="chain" id="PRO_5046244003" evidence="6">
    <location>
        <begin position="31"/>
        <end position="455"/>
    </location>
</feature>
<dbReference type="RefSeq" id="WP_377771029.1">
    <property type="nucleotide sequence ID" value="NZ_JBHUHO010000024.1"/>
</dbReference>
<name>A0ABW4YIY1_9BACL</name>
<sequence length="455" mass="51190">MIIISWRKKIGIVGLMLLLLLAACSAPSNYSDKGESAGEAGNQQQKKVVVAVQGENKFLEEAATAFEQQYTDIDIELQYYMAMPQVATGGGMTEAIAQADVEKYIQTVTTQIMAGKGSDLIVMNQLPQQKLVEKKMLVNLYDKMEQDSDFQLDHFYKSVLTASQDGDGLYAIPFAMQLDMVQGRQDLLDKAKLQIDDASWTWEQFKEVAKQLKQTVGEDYYAFINVFPMHLLINYMEENLSTLIDETGTAHFDSDHFREMMASIKSLYDEQVLQQQFSYDYDKALFSQTSLSSPEGALRTMSMANSVLFKSPTASGKGEGIPFRSELMMGMNSKSTVQEEAWLFLKFLLSDHMQQSLELSGIPINKVVAEQRIEEAATKLVNGEVEYADPVSAEVAEQQAVQLKELLTNVGDKLQLDHKVQSIAIEEFEMYMNNQKTAEEVSKLIQNRVSTYLNE</sequence>
<dbReference type="SUPFAM" id="SSF53850">
    <property type="entry name" value="Periplasmic binding protein-like II"/>
    <property type="match status" value="1"/>
</dbReference>
<keyword evidence="8" id="KW-1185">Reference proteome</keyword>
<keyword evidence="4" id="KW-0564">Palmitate</keyword>
<keyword evidence="3" id="KW-0472">Membrane</keyword>
<evidence type="ECO:0000313" key="7">
    <source>
        <dbReference type="EMBL" id="MFD2115653.1"/>
    </source>
</evidence>
<dbReference type="PANTHER" id="PTHR43649">
    <property type="entry name" value="ARABINOSE-BINDING PROTEIN-RELATED"/>
    <property type="match status" value="1"/>
</dbReference>